<gene>
    <name evidence="1" type="ORF">RS694_11200</name>
</gene>
<organism evidence="1 2">
    <name type="scientific">Rhodoferax saidenbachensis</name>
    <dbReference type="NCBI Taxonomy" id="1484693"/>
    <lineage>
        <taxon>Bacteria</taxon>
        <taxon>Pseudomonadati</taxon>
        <taxon>Pseudomonadota</taxon>
        <taxon>Betaproteobacteria</taxon>
        <taxon>Burkholderiales</taxon>
        <taxon>Comamonadaceae</taxon>
        <taxon>Rhodoferax</taxon>
    </lineage>
</organism>
<dbReference type="Proteomes" id="UP000186110">
    <property type="component" value="Chromosome"/>
</dbReference>
<evidence type="ECO:0000313" key="2">
    <source>
        <dbReference type="Proteomes" id="UP000186110"/>
    </source>
</evidence>
<sequence length="131" mass="14219">MFFAASSLAYGSSELIEIMAPGDYILVGKAVDSDQTYHGKVKIKSSGKGFIVTRQVGGKSINGTAKIEPTNGGESSVLRIRFTEANIKYEQTCLVASDLDNYGRISCYLYRPGANTMQPGLEVLFHDQDAK</sequence>
<dbReference type="EMBL" id="CP019239">
    <property type="protein sequence ID" value="APW43041.1"/>
    <property type="molecule type" value="Genomic_DNA"/>
</dbReference>
<evidence type="ECO:0000313" key="1">
    <source>
        <dbReference type="EMBL" id="APW43041.1"/>
    </source>
</evidence>
<accession>A0A1P8KAM0</accession>
<dbReference type="AlphaFoldDB" id="A0A1P8KAM0"/>
<proteinExistence type="predicted"/>
<dbReference type="KEGG" id="rsb:RS694_11200"/>
<name>A0A1P8KAM0_9BURK</name>
<protein>
    <submittedName>
        <fullName evidence="1">Uncharacterized protein</fullName>
    </submittedName>
</protein>
<dbReference type="eggNOG" id="ENOG5033B04">
    <property type="taxonomic scope" value="Bacteria"/>
</dbReference>
<reference evidence="1 2" key="1">
    <citation type="submission" date="2017-01" db="EMBL/GenBank/DDBJ databases">
        <authorList>
            <person name="Mah S.A."/>
            <person name="Swanson W.J."/>
            <person name="Moy G.W."/>
            <person name="Vacquier V.D."/>
        </authorList>
    </citation>
    <scope>NUCLEOTIDE SEQUENCE [LARGE SCALE GENOMIC DNA]</scope>
    <source>
        <strain evidence="1 2">DSM 22694</strain>
    </source>
</reference>
<dbReference type="RefSeq" id="WP_029706995.1">
    <property type="nucleotide sequence ID" value="NZ_CP019239.1"/>
</dbReference>
<keyword evidence="2" id="KW-1185">Reference proteome</keyword>